<dbReference type="Proteomes" id="UP000271554">
    <property type="component" value="Chromosome"/>
</dbReference>
<reference evidence="1 2" key="1">
    <citation type="submission" date="2018-10" db="EMBL/GenBank/DDBJ databases">
        <title>Relationship between Morphology and Antimicrobial Activity in Streptomyces.</title>
        <authorList>
            <person name="Kang H.J."/>
            <person name="Kim S.B."/>
        </authorList>
    </citation>
    <scope>NUCLEOTIDE SEQUENCE [LARGE SCALE GENOMIC DNA]</scope>
    <source>
        <strain evidence="1 2">BH38</strain>
    </source>
</reference>
<dbReference type="Pfam" id="PF05655">
    <property type="entry name" value="AvrD"/>
    <property type="match status" value="1"/>
</dbReference>
<organism evidence="1 2">
    <name type="scientific">Streptomyces hundungensis</name>
    <dbReference type="NCBI Taxonomy" id="1077946"/>
    <lineage>
        <taxon>Bacteria</taxon>
        <taxon>Bacillati</taxon>
        <taxon>Actinomycetota</taxon>
        <taxon>Actinomycetes</taxon>
        <taxon>Kitasatosporales</taxon>
        <taxon>Streptomycetaceae</taxon>
        <taxon>Streptomyces</taxon>
    </lineage>
</organism>
<evidence type="ECO:0000313" key="1">
    <source>
        <dbReference type="EMBL" id="AYG82527.1"/>
    </source>
</evidence>
<dbReference type="EMBL" id="CP032698">
    <property type="protein sequence ID" value="AYG82527.1"/>
    <property type="molecule type" value="Genomic_DNA"/>
</dbReference>
<dbReference type="InterPro" id="IPR008799">
    <property type="entry name" value="Pseudomon_AvrD"/>
</dbReference>
<dbReference type="RefSeq" id="WP_120723100.1">
    <property type="nucleotide sequence ID" value="NZ_CP032698.1"/>
</dbReference>
<dbReference type="KEGG" id="shun:DWB77_04706"/>
<protein>
    <recommendedName>
        <fullName evidence="3">Avirulence D protein (AvrD)</fullName>
    </recommendedName>
</protein>
<evidence type="ECO:0008006" key="3">
    <source>
        <dbReference type="Google" id="ProtNLM"/>
    </source>
</evidence>
<accession>A0A387HPQ7</accession>
<keyword evidence="2" id="KW-1185">Reference proteome</keyword>
<gene>
    <name evidence="1" type="ORF">DWB77_04706</name>
</gene>
<sequence length="335" mass="35845">MTATAVLPHVLSLASADEFLGDRKNRFFGEGFKRVTHVLTDITVRPTALGIPGRIDATAGVRIPGTWSRKGESHQRPHLSTIDAMAFAAQLTGLYLAHTRGLGRQDSFVVRSLSIKAGSAPDEDGLDRFPAHAQHIATGPADRPGHQLTVTDCRIGSLTVRVEAEHTDSAVQAGSDGTYGVPEFLPGPWNDAPFGASHHGRHQLLRDIRADGVAHTASARLDITTDIEGTRPAAQPPTMIDLFTACLQLGQILLYRLDGVDRATSNTLWMRRTTISPVPAHAADDGRLRVELAKPTELPTDDGVWRAAKITAGYAGMALTCHVAHRLPALAAPAS</sequence>
<name>A0A387HPQ7_9ACTN</name>
<dbReference type="OrthoDB" id="4919083at2"/>
<evidence type="ECO:0000313" key="2">
    <source>
        <dbReference type="Proteomes" id="UP000271554"/>
    </source>
</evidence>
<dbReference type="AlphaFoldDB" id="A0A387HPQ7"/>
<proteinExistence type="predicted"/>